<name>A0A4Q5L7A8_9BACT</name>
<gene>
    <name evidence="2" type="ORF">EWM57_18315</name>
</gene>
<protein>
    <recommendedName>
        <fullName evidence="1">S1 motif domain-containing protein</fullName>
    </recommendedName>
</protein>
<evidence type="ECO:0000313" key="2">
    <source>
        <dbReference type="EMBL" id="RYU76696.1"/>
    </source>
</evidence>
<dbReference type="CDD" id="cd00164">
    <property type="entry name" value="S1_like"/>
    <property type="match status" value="1"/>
</dbReference>
<dbReference type="GO" id="GO:0003676">
    <property type="term" value="F:nucleic acid binding"/>
    <property type="evidence" value="ECO:0007669"/>
    <property type="project" value="InterPro"/>
</dbReference>
<proteinExistence type="predicted"/>
<dbReference type="EMBL" id="SEWE01000054">
    <property type="protein sequence ID" value="RYU76696.1"/>
    <property type="molecule type" value="Genomic_DNA"/>
</dbReference>
<reference evidence="2 3" key="1">
    <citation type="submission" date="2019-02" db="EMBL/GenBank/DDBJ databases">
        <title>Bacterial novel species isolated from soil.</title>
        <authorList>
            <person name="Jung H.-Y."/>
        </authorList>
    </citation>
    <scope>NUCLEOTIDE SEQUENCE [LARGE SCALE GENOMIC DNA]</scope>
    <source>
        <strain evidence="2 3">1-3-3-3</strain>
    </source>
</reference>
<evidence type="ECO:0000313" key="3">
    <source>
        <dbReference type="Proteomes" id="UP000294155"/>
    </source>
</evidence>
<dbReference type="InterPro" id="IPR003029">
    <property type="entry name" value="S1_domain"/>
</dbReference>
<dbReference type="Proteomes" id="UP000294155">
    <property type="component" value="Unassembled WGS sequence"/>
</dbReference>
<keyword evidence="3" id="KW-1185">Reference proteome</keyword>
<accession>A0A4Q5L7A8</accession>
<sequence>MTTQLAREQLAQAYPCGTNVSGTVTITPQFGVFVQLDGFPDDVLALLEIVHIPNLNYQHYPNDFPIGARIEATVLGWTENSGQVRLTQLNHQNQLLVE</sequence>
<dbReference type="OrthoDB" id="885833at2"/>
<dbReference type="Gene3D" id="2.40.50.140">
    <property type="entry name" value="Nucleic acid-binding proteins"/>
    <property type="match status" value="1"/>
</dbReference>
<dbReference type="InterPro" id="IPR012340">
    <property type="entry name" value="NA-bd_OB-fold"/>
</dbReference>
<dbReference type="PROSITE" id="PS50126">
    <property type="entry name" value="S1"/>
    <property type="match status" value="1"/>
</dbReference>
<dbReference type="RefSeq" id="WP_129922741.1">
    <property type="nucleotide sequence ID" value="NZ_SEWE01000054.1"/>
</dbReference>
<comment type="caution">
    <text evidence="2">The sequence shown here is derived from an EMBL/GenBank/DDBJ whole genome shotgun (WGS) entry which is preliminary data.</text>
</comment>
<dbReference type="SUPFAM" id="SSF50249">
    <property type="entry name" value="Nucleic acid-binding proteins"/>
    <property type="match status" value="1"/>
</dbReference>
<organism evidence="2 3">
    <name type="scientific">Hymenobacter persicinus</name>
    <dbReference type="NCBI Taxonomy" id="2025506"/>
    <lineage>
        <taxon>Bacteria</taxon>
        <taxon>Pseudomonadati</taxon>
        <taxon>Bacteroidota</taxon>
        <taxon>Cytophagia</taxon>
        <taxon>Cytophagales</taxon>
        <taxon>Hymenobacteraceae</taxon>
        <taxon>Hymenobacter</taxon>
    </lineage>
</organism>
<feature type="domain" description="S1 motif" evidence="1">
    <location>
        <begin position="17"/>
        <end position="89"/>
    </location>
</feature>
<dbReference type="AlphaFoldDB" id="A0A4Q5L7A8"/>
<evidence type="ECO:0000259" key="1">
    <source>
        <dbReference type="PROSITE" id="PS50126"/>
    </source>
</evidence>